<dbReference type="AlphaFoldDB" id="A0A0W0XN36"/>
<comment type="cofactor">
    <cofactor evidence="1">
        <name>FAD</name>
        <dbReference type="ChEBI" id="CHEBI:57692"/>
    </cofactor>
</comment>
<dbReference type="SUPFAM" id="SSF48173">
    <property type="entry name" value="Cryptochrome/photolyase FAD-binding domain"/>
    <property type="match status" value="1"/>
</dbReference>
<protein>
    <submittedName>
        <fullName evidence="5">Deoxyribodipyrimidine photolyase</fullName>
    </submittedName>
</protein>
<dbReference type="GO" id="GO:0009416">
    <property type="term" value="P:response to light stimulus"/>
    <property type="evidence" value="ECO:0007669"/>
    <property type="project" value="TreeGrafter"/>
</dbReference>
<evidence type="ECO:0000259" key="4">
    <source>
        <dbReference type="Pfam" id="PF03441"/>
    </source>
</evidence>
<dbReference type="GO" id="GO:0071949">
    <property type="term" value="F:FAD binding"/>
    <property type="evidence" value="ECO:0007669"/>
    <property type="project" value="TreeGrafter"/>
</dbReference>
<evidence type="ECO:0000256" key="3">
    <source>
        <dbReference type="ARBA" id="ARBA00022827"/>
    </source>
</evidence>
<keyword evidence="6" id="KW-1185">Reference proteome</keyword>
<dbReference type="Pfam" id="PF03441">
    <property type="entry name" value="FAD_binding_7"/>
    <property type="match status" value="1"/>
</dbReference>
<organism evidence="5 6">
    <name type="scientific">Legionella rubrilucens</name>
    <dbReference type="NCBI Taxonomy" id="458"/>
    <lineage>
        <taxon>Bacteria</taxon>
        <taxon>Pseudomonadati</taxon>
        <taxon>Pseudomonadota</taxon>
        <taxon>Gammaproteobacteria</taxon>
        <taxon>Legionellales</taxon>
        <taxon>Legionellaceae</taxon>
        <taxon>Legionella</taxon>
    </lineage>
</organism>
<evidence type="ECO:0000256" key="1">
    <source>
        <dbReference type="ARBA" id="ARBA00001974"/>
    </source>
</evidence>
<dbReference type="EMBL" id="LNYT01000022">
    <property type="protein sequence ID" value="KTD46011.1"/>
    <property type="molecule type" value="Genomic_DNA"/>
</dbReference>
<proteinExistence type="predicted"/>
<accession>A0A0W0XN36</accession>
<keyword evidence="2" id="KW-0285">Flavoprotein</keyword>
<sequence length="84" mass="9587">MAGSGADAAPYFRIFNPVLQGEKFDPEGEYVRRWLPELGGLDKQWIHQPWNAPALKRPKDYPEPLVEHNAARVRALARYSQLNA</sequence>
<dbReference type="Gene3D" id="1.10.579.10">
    <property type="entry name" value="DNA Cyclobutane Dipyrimidine Photolyase, subunit A, domain 3"/>
    <property type="match status" value="1"/>
</dbReference>
<dbReference type="Proteomes" id="UP000054608">
    <property type="component" value="Unassembled WGS sequence"/>
</dbReference>
<gene>
    <name evidence="5" type="ORF">Lrub_2808</name>
</gene>
<keyword evidence="3" id="KW-0274">FAD</keyword>
<comment type="caution">
    <text evidence="5">The sequence shown here is derived from an EMBL/GenBank/DDBJ whole genome shotgun (WGS) entry which is preliminary data.</text>
</comment>
<dbReference type="InterPro" id="IPR002081">
    <property type="entry name" value="Cryptochrome/DNA_photolyase_1"/>
</dbReference>
<dbReference type="InterPro" id="IPR005101">
    <property type="entry name" value="Cryptochr/Photolyase_FAD-bd"/>
</dbReference>
<dbReference type="PATRIC" id="fig|458.5.peg.2928"/>
<evidence type="ECO:0000256" key="2">
    <source>
        <dbReference type="ARBA" id="ARBA00022630"/>
    </source>
</evidence>
<name>A0A0W0XN36_9GAMM</name>
<evidence type="ECO:0000313" key="6">
    <source>
        <dbReference type="Proteomes" id="UP000054608"/>
    </source>
</evidence>
<dbReference type="GO" id="GO:0003677">
    <property type="term" value="F:DNA binding"/>
    <property type="evidence" value="ECO:0007669"/>
    <property type="project" value="TreeGrafter"/>
</dbReference>
<evidence type="ECO:0000313" key="5">
    <source>
        <dbReference type="EMBL" id="KTD46011.1"/>
    </source>
</evidence>
<dbReference type="PANTHER" id="PTHR11455">
    <property type="entry name" value="CRYPTOCHROME"/>
    <property type="match status" value="1"/>
</dbReference>
<keyword evidence="5" id="KW-0456">Lyase</keyword>
<dbReference type="PANTHER" id="PTHR11455:SF9">
    <property type="entry name" value="CRYPTOCHROME CIRCADIAN CLOCK 5 ISOFORM X1"/>
    <property type="match status" value="1"/>
</dbReference>
<feature type="domain" description="Cryptochrome/DNA photolyase FAD-binding" evidence="4">
    <location>
        <begin position="1"/>
        <end position="81"/>
    </location>
</feature>
<dbReference type="STRING" id="458.Lrub_2808"/>
<dbReference type="InterPro" id="IPR036134">
    <property type="entry name" value="Crypto/Photolyase_FAD-like_sf"/>
</dbReference>
<reference evidence="5 6" key="1">
    <citation type="submission" date="2015-11" db="EMBL/GenBank/DDBJ databases">
        <title>Genomic analysis of 38 Legionella species identifies large and diverse effector repertoires.</title>
        <authorList>
            <person name="Burstein D."/>
            <person name="Amaro F."/>
            <person name="Zusman T."/>
            <person name="Lifshitz Z."/>
            <person name="Cohen O."/>
            <person name="Gilbert J.A."/>
            <person name="Pupko T."/>
            <person name="Shuman H.A."/>
            <person name="Segal G."/>
        </authorList>
    </citation>
    <scope>NUCLEOTIDE SEQUENCE [LARGE SCALE GENOMIC DNA]</scope>
    <source>
        <strain evidence="5 6">WA-270A-C2</strain>
    </source>
</reference>
<dbReference type="GO" id="GO:0003904">
    <property type="term" value="F:deoxyribodipyrimidine photo-lyase activity"/>
    <property type="evidence" value="ECO:0007669"/>
    <property type="project" value="TreeGrafter"/>
</dbReference>